<dbReference type="InterPro" id="IPR011611">
    <property type="entry name" value="PfkB_dom"/>
</dbReference>
<evidence type="ECO:0000256" key="1">
    <source>
        <dbReference type="ARBA" id="ARBA00010688"/>
    </source>
</evidence>
<organism evidence="5 6">
    <name type="scientific">Clostridium isatidis</name>
    <dbReference type="NCBI Taxonomy" id="182773"/>
    <lineage>
        <taxon>Bacteria</taxon>
        <taxon>Bacillati</taxon>
        <taxon>Bacillota</taxon>
        <taxon>Clostridia</taxon>
        <taxon>Eubacteriales</taxon>
        <taxon>Clostridiaceae</taxon>
        <taxon>Clostridium</taxon>
    </lineage>
</organism>
<proteinExistence type="inferred from homology"/>
<dbReference type="OrthoDB" id="9813569at2"/>
<name>A0A343JDI0_9CLOT</name>
<dbReference type="CDD" id="cd01166">
    <property type="entry name" value="KdgK"/>
    <property type="match status" value="1"/>
</dbReference>
<evidence type="ECO:0000259" key="4">
    <source>
        <dbReference type="Pfam" id="PF00294"/>
    </source>
</evidence>
<feature type="domain" description="Carbohydrate kinase PfkB" evidence="4">
    <location>
        <begin position="11"/>
        <end position="313"/>
    </location>
</feature>
<dbReference type="GO" id="GO:0016301">
    <property type="term" value="F:kinase activity"/>
    <property type="evidence" value="ECO:0007669"/>
    <property type="project" value="UniProtKB-KW"/>
</dbReference>
<dbReference type="Proteomes" id="UP000264883">
    <property type="component" value="Chromosome"/>
</dbReference>
<dbReference type="SUPFAM" id="SSF53613">
    <property type="entry name" value="Ribokinase-like"/>
    <property type="match status" value="1"/>
</dbReference>
<dbReference type="EMBL" id="CP016786">
    <property type="protein sequence ID" value="ASW43588.1"/>
    <property type="molecule type" value="Genomic_DNA"/>
</dbReference>
<evidence type="ECO:0000256" key="3">
    <source>
        <dbReference type="ARBA" id="ARBA00022777"/>
    </source>
</evidence>
<dbReference type="RefSeq" id="WP_119865719.1">
    <property type="nucleotide sequence ID" value="NZ_CP016786.1"/>
</dbReference>
<dbReference type="PANTHER" id="PTHR43320:SF2">
    <property type="entry name" value="2-DEHYDRO-3-DEOXYGLUCONOKINASE_2-DEHYDRO-3-DEOXYGALACTONOKINASE"/>
    <property type="match status" value="1"/>
</dbReference>
<protein>
    <submittedName>
        <fullName evidence="5">2-keto-3-deoxygluconate kinase</fullName>
    </submittedName>
</protein>
<keyword evidence="6" id="KW-1185">Reference proteome</keyword>
<keyword evidence="3 5" id="KW-0418">Kinase</keyword>
<dbReference type="Gene3D" id="3.40.1190.20">
    <property type="match status" value="1"/>
</dbReference>
<dbReference type="Pfam" id="PF00294">
    <property type="entry name" value="PfkB"/>
    <property type="match status" value="1"/>
</dbReference>
<dbReference type="PANTHER" id="PTHR43320">
    <property type="entry name" value="SUGAR KINASE"/>
    <property type="match status" value="1"/>
</dbReference>
<dbReference type="AlphaFoldDB" id="A0A343JDI0"/>
<reference evidence="5 6" key="1">
    <citation type="submission" date="2016-08" db="EMBL/GenBank/DDBJ databases">
        <title>Complete Genome Sequence Of The Indigo Reducing Clostridium isatidis DSM15098.</title>
        <authorList>
            <person name="Little G.T."/>
            <person name="Minton N.P."/>
        </authorList>
    </citation>
    <scope>NUCLEOTIDE SEQUENCE [LARGE SCALE GENOMIC DNA]</scope>
    <source>
        <strain evidence="5 6">DSM 15098</strain>
    </source>
</reference>
<keyword evidence="2" id="KW-0808">Transferase</keyword>
<gene>
    <name evidence="5" type="ORF">BEN51_08855</name>
</gene>
<dbReference type="InterPro" id="IPR029056">
    <property type="entry name" value="Ribokinase-like"/>
</dbReference>
<comment type="similarity">
    <text evidence="1">Belongs to the carbohydrate kinase PfkB family.</text>
</comment>
<evidence type="ECO:0000256" key="2">
    <source>
        <dbReference type="ARBA" id="ARBA00022679"/>
    </source>
</evidence>
<evidence type="ECO:0000313" key="6">
    <source>
        <dbReference type="Proteomes" id="UP000264883"/>
    </source>
</evidence>
<accession>A0A343JDI0</accession>
<dbReference type="InterPro" id="IPR052700">
    <property type="entry name" value="Carb_kinase_PfkB-like"/>
</dbReference>
<evidence type="ECO:0000313" key="5">
    <source>
        <dbReference type="EMBL" id="ASW43588.1"/>
    </source>
</evidence>
<sequence length="342" mass="38726">MKKLDLKKGKIFGFGEIMLRLTPTNYKKISQASEYRGTYGGGEANVISSLSMFGHDTKFVTKLPNNNLGFTVENLLKSNGVDTKEIIFGEGRLGVYFFEMGHGYRVSEVTYDRKYSAISLANRKEFELEKILQDVGMLVISGITPAISKEMRSFTVELIKKCKENNILVCFDSNYRAKMWSLEEAKECLEEILPLVDVAFLGIKDITNILKIKVNESNDFDKSLLEAYKILKEIYPNIKYMSSTRRNVNSINNNSLKGYIFDGEKLYSSKEYTFDILDRVGTGDSFTAGIIHGLLSYDNFEKIVEFGTVASVLKHSIIGDMNQVTEKEVLSLVEEGLENIKR</sequence>
<dbReference type="KEGG" id="cia:BEN51_08855"/>